<protein>
    <submittedName>
        <fullName evidence="1">Uncharacterized protein</fullName>
    </submittedName>
</protein>
<comment type="caution">
    <text evidence="1">The sequence shown here is derived from an EMBL/GenBank/DDBJ whole genome shotgun (WGS) entry which is preliminary data.</text>
</comment>
<evidence type="ECO:0000313" key="1">
    <source>
        <dbReference type="EMBL" id="KAI3896804.1"/>
    </source>
</evidence>
<evidence type="ECO:0000313" key="2">
    <source>
        <dbReference type="Proteomes" id="UP001202328"/>
    </source>
</evidence>
<dbReference type="EMBL" id="JAJJMB010011871">
    <property type="protein sequence ID" value="KAI3896804.1"/>
    <property type="molecule type" value="Genomic_DNA"/>
</dbReference>
<keyword evidence="2" id="KW-1185">Reference proteome</keyword>
<proteinExistence type="predicted"/>
<accession>A0AAD4XD71</accession>
<name>A0AAD4XD71_9MAGN</name>
<gene>
    <name evidence="1" type="ORF">MKW98_009657</name>
</gene>
<dbReference type="Proteomes" id="UP001202328">
    <property type="component" value="Unassembled WGS sequence"/>
</dbReference>
<organism evidence="1 2">
    <name type="scientific">Papaver atlanticum</name>
    <dbReference type="NCBI Taxonomy" id="357466"/>
    <lineage>
        <taxon>Eukaryota</taxon>
        <taxon>Viridiplantae</taxon>
        <taxon>Streptophyta</taxon>
        <taxon>Embryophyta</taxon>
        <taxon>Tracheophyta</taxon>
        <taxon>Spermatophyta</taxon>
        <taxon>Magnoliopsida</taxon>
        <taxon>Ranunculales</taxon>
        <taxon>Papaveraceae</taxon>
        <taxon>Papaveroideae</taxon>
        <taxon>Papaver</taxon>
    </lineage>
</organism>
<dbReference type="AlphaFoldDB" id="A0AAD4XD71"/>
<reference evidence="1" key="1">
    <citation type="submission" date="2022-04" db="EMBL/GenBank/DDBJ databases">
        <title>A functionally conserved STORR gene fusion in Papaver species that diverged 16.8 million years ago.</title>
        <authorList>
            <person name="Catania T."/>
        </authorList>
    </citation>
    <scope>NUCLEOTIDE SEQUENCE</scope>
    <source>
        <strain evidence="1">S-188037</strain>
    </source>
</reference>
<sequence>MIVSCLSVFFHRSFHGRAKSKTSTDDRLATERKALVGLPYHGIILLRAPPNLFSGQPSVRTKLFMDAVNFNNFIRSSKLPESMQDICDTLSKPNLLSSMVAILCIRSLRY</sequence>